<evidence type="ECO:0000259" key="9">
    <source>
        <dbReference type="Pfam" id="PF08335"/>
    </source>
</evidence>
<dbReference type="GO" id="GO:0005524">
    <property type="term" value="F:ATP binding"/>
    <property type="evidence" value="ECO:0007669"/>
    <property type="project" value="UniProtKB-KW"/>
</dbReference>
<evidence type="ECO:0000259" key="8">
    <source>
        <dbReference type="Pfam" id="PF03710"/>
    </source>
</evidence>
<dbReference type="EC" id="2.7.7.89" evidence="10"/>
<dbReference type="CDD" id="cd05401">
    <property type="entry name" value="NT_GlnE_GlnD_like"/>
    <property type="match status" value="2"/>
</dbReference>
<keyword evidence="6" id="KW-0511">Multifunctional enzyme</keyword>
<dbReference type="NCBIfam" id="NF010706">
    <property type="entry name" value="PRK14108.1"/>
    <property type="match status" value="1"/>
</dbReference>
<evidence type="ECO:0000313" key="10">
    <source>
        <dbReference type="EMBL" id="QHL89605.1"/>
    </source>
</evidence>
<sequence>MDPAAPPPRSSAADRHPPADPAAPVAAARDAIARARAHAPFLRHLLDRHPDLDALLAAGDLAGALAAARAETPGDPLARTLRRLRARLALVLAIGDLAGLIDLETVTATLSDLADLALDRAIAAAIAERTPGAPIRGFAAIALGKHGGRELNYSSDIDPIFLFDPDTLPCRPREEPGEAAVRIGRRVVELLQARDADGYVFRVDLRLRPSPEVTPIALPVEAAIGYYESSALAWERAAFVRARAAAGDADLGRMFLEAVRPFVWRRALDFGAIGEMQAMSRQIRAHHAAGQMLGPGFDLKRGRGGIREVEFFTQIHQLIHGGRDRELRLATTLDALAALAARGLVEAGEAGRLATAYRLYRAIEHRLQMVDDRQTHELPADAAALDSVARLHGLDDGAALVATLAPHVAAVADIYGALGADAAPGLPLDDDALDRALAEAGFDPPGPARATIARWRGGGVRALQSAAARAALEDMLPVLVTALGQAPDPDRALHRLDDIVARVPTALNFFRLLAARPALARLLAGILSHAPALAADLGRRPDLLDGLIDATAFALPPDLGTLAAQFAGGDADRGYEGLLDHVRQAVGERRFALGVQIIEGASDPLDVAAGYARVAEAALVTLADAAIAEHVAAHGRVPGSELTMIALGRLGGRALTHASDLDLVYLFTGDFMAESDGPRPLEATRYYARLAQRVTAALSAPTAAGPLYDVDTRLRPSGAKGLLAVTVQSFADYQAREAWTWEHMALARARPVYGSPAARAAVQAAIDAALGAPRDIPKLLADAVAMRRDMRAHKPPAGPLDAKLVEGGLVDLEFCVHVAQLEHRTGVDPDLRRAIAALVEAGHLPAALGPAHDMLTRLLVTLRLVAPDAQEPPPPGRALVARACGFADWPDLLAGYAAARQSVAECWARIVARSEEG</sequence>
<organism evidence="10 11">
    <name type="scientific">Sphingomonas changnyeongensis</name>
    <dbReference type="NCBI Taxonomy" id="2698679"/>
    <lineage>
        <taxon>Bacteria</taxon>
        <taxon>Pseudomonadati</taxon>
        <taxon>Pseudomonadota</taxon>
        <taxon>Alphaproteobacteria</taxon>
        <taxon>Sphingomonadales</taxon>
        <taxon>Sphingomonadaceae</taxon>
        <taxon>Sphingomonas</taxon>
    </lineage>
</organism>
<keyword evidence="3" id="KW-0547">Nucleotide-binding</keyword>
<dbReference type="GO" id="GO:0047388">
    <property type="term" value="F:[glutamine synthetase]-adenylyl-L-tyrosine phosphorylase activity"/>
    <property type="evidence" value="ECO:0007669"/>
    <property type="project" value="UniProtKB-EC"/>
</dbReference>
<accession>A0A7Z2NUC8</accession>
<dbReference type="Gene3D" id="1.20.120.330">
    <property type="entry name" value="Nucleotidyltransferases domain 2"/>
    <property type="match status" value="2"/>
</dbReference>
<reference evidence="10 11" key="1">
    <citation type="submission" date="2020-01" db="EMBL/GenBank/DDBJ databases">
        <title>Sphingomonas sp. C33 whole genome sequece.</title>
        <authorList>
            <person name="Park C."/>
        </authorList>
    </citation>
    <scope>NUCLEOTIDE SEQUENCE [LARGE SCALE GENOMIC DNA]</scope>
    <source>
        <strain evidence="10 11">C33</strain>
    </source>
</reference>
<dbReference type="InterPro" id="IPR005190">
    <property type="entry name" value="GlnE_rpt_dom"/>
</dbReference>
<feature type="region of interest" description="Disordered" evidence="7">
    <location>
        <begin position="1"/>
        <end position="27"/>
    </location>
</feature>
<dbReference type="EMBL" id="CP047895">
    <property type="protein sequence ID" value="QHL89605.1"/>
    <property type="molecule type" value="Genomic_DNA"/>
</dbReference>
<gene>
    <name evidence="10" type="ORF">GVO57_00650</name>
</gene>
<dbReference type="Gene3D" id="3.30.460.10">
    <property type="entry name" value="Beta Polymerase, domain 2"/>
    <property type="match status" value="2"/>
</dbReference>
<protein>
    <submittedName>
        <fullName evidence="10">Bifunctional [glutamine synthetase] adenylyltransferase/[glutamine synthetase]-adenylyl-L-tyrosine phosphorylase</fullName>
        <ecNumber evidence="10">2.7.7.89</ecNumber>
    </submittedName>
</protein>
<dbReference type="Gene3D" id="1.20.120.1510">
    <property type="match status" value="1"/>
</dbReference>
<feature type="domain" description="Glutamate-ammonia ligase adenylyltransferase repeated" evidence="8">
    <location>
        <begin position="523"/>
        <end position="762"/>
    </location>
</feature>
<evidence type="ECO:0000256" key="6">
    <source>
        <dbReference type="ARBA" id="ARBA00023268"/>
    </source>
</evidence>
<evidence type="ECO:0000256" key="2">
    <source>
        <dbReference type="ARBA" id="ARBA00022695"/>
    </source>
</evidence>
<keyword evidence="5" id="KW-0460">Magnesium</keyword>
<evidence type="ECO:0000256" key="4">
    <source>
        <dbReference type="ARBA" id="ARBA00022840"/>
    </source>
</evidence>
<keyword evidence="11" id="KW-1185">Reference proteome</keyword>
<dbReference type="GO" id="GO:0005829">
    <property type="term" value="C:cytosol"/>
    <property type="evidence" value="ECO:0007669"/>
    <property type="project" value="TreeGrafter"/>
</dbReference>
<dbReference type="SUPFAM" id="SSF81593">
    <property type="entry name" value="Nucleotidyltransferase substrate binding subunit/domain"/>
    <property type="match status" value="2"/>
</dbReference>
<evidence type="ECO:0000256" key="1">
    <source>
        <dbReference type="ARBA" id="ARBA00022679"/>
    </source>
</evidence>
<dbReference type="GO" id="GO:0000820">
    <property type="term" value="P:regulation of glutamine family amino acid metabolic process"/>
    <property type="evidence" value="ECO:0007669"/>
    <property type="project" value="TreeGrafter"/>
</dbReference>
<keyword evidence="1 10" id="KW-0808">Transferase</keyword>
<feature type="domain" description="PII-uridylyltransferase/Glutamine-synthetase adenylyltransferase" evidence="9">
    <location>
        <begin position="278"/>
        <end position="415"/>
    </location>
</feature>
<dbReference type="NCBIfam" id="NF008292">
    <property type="entry name" value="PRK11072.1"/>
    <property type="match status" value="1"/>
</dbReference>
<dbReference type="Proteomes" id="UP000464468">
    <property type="component" value="Chromosome"/>
</dbReference>
<evidence type="ECO:0000256" key="7">
    <source>
        <dbReference type="SAM" id="MobiDB-lite"/>
    </source>
</evidence>
<dbReference type="Pfam" id="PF08335">
    <property type="entry name" value="GlnD_UR_UTase"/>
    <property type="match status" value="1"/>
</dbReference>
<name>A0A7Z2NUC8_9SPHN</name>
<evidence type="ECO:0000256" key="3">
    <source>
        <dbReference type="ARBA" id="ARBA00022741"/>
    </source>
</evidence>
<evidence type="ECO:0000256" key="5">
    <source>
        <dbReference type="ARBA" id="ARBA00022842"/>
    </source>
</evidence>
<keyword evidence="4" id="KW-0067">ATP-binding</keyword>
<dbReference type="PANTHER" id="PTHR30621">
    <property type="entry name" value="GLUTAMINE SYNTHETASE ADENYLYLTRANSFERASE"/>
    <property type="match status" value="1"/>
</dbReference>
<dbReference type="SUPFAM" id="SSF81301">
    <property type="entry name" value="Nucleotidyltransferase"/>
    <property type="match status" value="2"/>
</dbReference>
<dbReference type="RefSeq" id="WP_160591003.1">
    <property type="nucleotide sequence ID" value="NZ_CP047895.1"/>
</dbReference>
<dbReference type="Pfam" id="PF03710">
    <property type="entry name" value="GlnE"/>
    <property type="match status" value="2"/>
</dbReference>
<dbReference type="KEGG" id="schy:GVO57_00650"/>
<dbReference type="InterPro" id="IPR023057">
    <property type="entry name" value="GlnE"/>
</dbReference>
<dbReference type="PANTHER" id="PTHR30621:SF0">
    <property type="entry name" value="BIFUNCTIONAL GLUTAMINE SYNTHETASE ADENYLYLTRANSFERASE_ADENYLYL-REMOVING ENZYME"/>
    <property type="match status" value="1"/>
</dbReference>
<dbReference type="InterPro" id="IPR043519">
    <property type="entry name" value="NT_sf"/>
</dbReference>
<dbReference type="InterPro" id="IPR013546">
    <property type="entry name" value="PII_UdlTrfase/GS_AdlTrfase"/>
</dbReference>
<proteinExistence type="predicted"/>
<evidence type="ECO:0000313" key="11">
    <source>
        <dbReference type="Proteomes" id="UP000464468"/>
    </source>
</evidence>
<dbReference type="GO" id="GO:0008882">
    <property type="term" value="F:[glutamate-ammonia-ligase] adenylyltransferase activity"/>
    <property type="evidence" value="ECO:0007669"/>
    <property type="project" value="InterPro"/>
</dbReference>
<feature type="domain" description="Glutamate-ammonia ligase adenylyltransferase repeated" evidence="8">
    <location>
        <begin position="25"/>
        <end position="257"/>
    </location>
</feature>
<keyword evidence="2 10" id="KW-0548">Nucleotidyltransferase</keyword>
<dbReference type="AlphaFoldDB" id="A0A7Z2NUC8"/>